<organism evidence="1 2">
    <name type="scientific">Corynebacterium deserti GIMN1.010</name>
    <dbReference type="NCBI Taxonomy" id="931089"/>
    <lineage>
        <taxon>Bacteria</taxon>
        <taxon>Bacillati</taxon>
        <taxon>Actinomycetota</taxon>
        <taxon>Actinomycetes</taxon>
        <taxon>Mycobacteriales</taxon>
        <taxon>Corynebacteriaceae</taxon>
        <taxon>Corynebacterium</taxon>
    </lineage>
</organism>
<dbReference type="PATRIC" id="fig|931089.4.peg.1529"/>
<evidence type="ECO:0000313" key="2">
    <source>
        <dbReference type="Proteomes" id="UP000068067"/>
    </source>
</evidence>
<dbReference type="EMBL" id="CP009220">
    <property type="protein sequence ID" value="ALC05922.1"/>
    <property type="molecule type" value="Genomic_DNA"/>
</dbReference>
<proteinExistence type="predicted"/>
<sequence>MELRLVSDRFRKRVGENDYEYFTKGDVFTVDEAKGAHLIKIGAAVPAGVIAEQPVDEGEDYPEDEPNLDAVAPDEDLVVDETSIIKRPANAHNRDKWDSYARAMKIDPTQFKTKDELIAAIPA</sequence>
<keyword evidence="2" id="KW-1185">Reference proteome</keyword>
<evidence type="ECO:0000313" key="1">
    <source>
        <dbReference type="EMBL" id="ALC05922.1"/>
    </source>
</evidence>
<reference evidence="1 2" key="1">
    <citation type="submission" date="2014-08" db="EMBL/GenBank/DDBJ databases">
        <title>Complete genome sequence of Corynebacterium deserti GIMN1.010 (=DSM 45689), isolated from desert sand in western China.</title>
        <authorList>
            <person name="Ruckert C."/>
            <person name="Albersmeier A."/>
            <person name="Kalinowski J."/>
        </authorList>
    </citation>
    <scope>NUCLEOTIDE SEQUENCE [LARGE SCALE GENOMIC DNA]</scope>
    <source>
        <strain evidence="1 2">GIMN1.010</strain>
    </source>
</reference>
<dbReference type="STRING" id="931089.CDES_07565"/>
<dbReference type="RefSeq" id="WP_053544926.1">
    <property type="nucleotide sequence ID" value="NZ_CP009220.1"/>
</dbReference>
<name>A0A0M4CLY2_9CORY</name>
<dbReference type="Proteomes" id="UP000068067">
    <property type="component" value="Chromosome"/>
</dbReference>
<dbReference type="OrthoDB" id="10019653at2"/>
<gene>
    <name evidence="1" type="ORF">CDES_07565</name>
</gene>
<accession>A0A0M4CLY2</accession>
<dbReference type="KEGG" id="cdx:CDES_07565"/>
<protein>
    <submittedName>
        <fullName evidence="1">Uncharacterized protein</fullName>
    </submittedName>
</protein>
<dbReference type="AlphaFoldDB" id="A0A0M4CLY2"/>